<evidence type="ECO:0000256" key="3">
    <source>
        <dbReference type="RuleBase" id="RU004466"/>
    </source>
</evidence>
<dbReference type="RefSeq" id="WP_129888468.1">
    <property type="nucleotide sequence ID" value="NZ_CP035758.1"/>
</dbReference>
<keyword evidence="5" id="KW-1185">Reference proteome</keyword>
<proteinExistence type="inferred from homology"/>
<dbReference type="InterPro" id="IPR033749">
    <property type="entry name" value="Polyprenyl_synt_CS"/>
</dbReference>
<gene>
    <name evidence="4" type="ORF">EPA93_15995</name>
</gene>
<dbReference type="SFLD" id="SFLDS00005">
    <property type="entry name" value="Isoprenoid_Synthase_Type_I"/>
    <property type="match status" value="1"/>
</dbReference>
<reference evidence="4 5" key="1">
    <citation type="submission" date="2019-01" db="EMBL/GenBank/DDBJ databases">
        <title>Ktedonosporobacter rubrisoli SCAWS-G2.</title>
        <authorList>
            <person name="Huang Y."/>
            <person name="Yan B."/>
        </authorList>
    </citation>
    <scope>NUCLEOTIDE SEQUENCE [LARGE SCALE GENOMIC DNA]</scope>
    <source>
        <strain evidence="4 5">SCAWS-G2</strain>
    </source>
</reference>
<dbReference type="SUPFAM" id="SSF48576">
    <property type="entry name" value="Terpenoid synthases"/>
    <property type="match status" value="1"/>
</dbReference>
<dbReference type="KEGG" id="kbs:EPA93_15995"/>
<keyword evidence="3" id="KW-0808">Transferase</keyword>
<comment type="similarity">
    <text evidence="3">Belongs to the FPP/GGPP synthase family.</text>
</comment>
<dbReference type="InterPro" id="IPR008949">
    <property type="entry name" value="Isoprenoid_synthase_dom_sf"/>
</dbReference>
<dbReference type="PROSITE" id="PS00444">
    <property type="entry name" value="POLYPRENYL_SYNTHASE_2"/>
    <property type="match status" value="1"/>
</dbReference>
<dbReference type="Proteomes" id="UP000290365">
    <property type="component" value="Chromosome"/>
</dbReference>
<dbReference type="Pfam" id="PF00348">
    <property type="entry name" value="polyprenyl_synt"/>
    <property type="match status" value="1"/>
</dbReference>
<dbReference type="OrthoDB" id="9805316at2"/>
<dbReference type="AlphaFoldDB" id="A0A4V0YYU2"/>
<dbReference type="Gene3D" id="1.10.600.10">
    <property type="entry name" value="Farnesyl Diphosphate Synthase"/>
    <property type="match status" value="1"/>
</dbReference>
<dbReference type="PROSITE" id="PS00723">
    <property type="entry name" value="POLYPRENYL_SYNTHASE_1"/>
    <property type="match status" value="1"/>
</dbReference>
<dbReference type="GO" id="GO:0008299">
    <property type="term" value="P:isoprenoid biosynthetic process"/>
    <property type="evidence" value="ECO:0007669"/>
    <property type="project" value="InterPro"/>
</dbReference>
<dbReference type="InterPro" id="IPR000092">
    <property type="entry name" value="Polyprenyl_synt"/>
</dbReference>
<dbReference type="EMBL" id="CP035758">
    <property type="protein sequence ID" value="QBD77411.1"/>
    <property type="molecule type" value="Genomic_DNA"/>
</dbReference>
<dbReference type="GO" id="GO:0046872">
    <property type="term" value="F:metal ion binding"/>
    <property type="evidence" value="ECO:0007669"/>
    <property type="project" value="UniProtKB-KW"/>
</dbReference>
<evidence type="ECO:0000313" key="4">
    <source>
        <dbReference type="EMBL" id="QBD77411.1"/>
    </source>
</evidence>
<keyword evidence="1" id="KW-0479">Metal-binding</keyword>
<evidence type="ECO:0000256" key="2">
    <source>
        <dbReference type="ARBA" id="ARBA00022842"/>
    </source>
</evidence>
<accession>A0A4V0YYU2</accession>
<sequence length="371" mass="41684">MLDTTRAVFQRYQQEILQELHRAFRTKQALLAEGINYDDLLMLEGQMQYHLGWVDQELRPAKGYSGKLLRPILLLLGYELACTQEQPASQNTLPLSLRPALPAAAAIELMHNFTLLHDDIQDGDIERRHRPTVWFVWGVPQAILVGDALLAITRLHLWKVLDEGVEPATALRLAKLFDTALLHLTEGQHLDMSFERQQQVSLSNYEEMISRKTAALMACATEMGATLGTHNTEIIEGLACFGHALGLAFQVRDDMLGIWATEAELGKLPVGDIYRRKKSLPILHAFQQACSEDQSIMTNIYNQEAPITEEQAQEILAIFARTQTKEYCAQVLAWQCQQARSALSQVVSLPSAHTTRAQADLEALIDFVEGR</sequence>
<dbReference type="PANTHER" id="PTHR12001">
    <property type="entry name" value="GERANYLGERANYL PYROPHOSPHATE SYNTHASE"/>
    <property type="match status" value="1"/>
</dbReference>
<evidence type="ECO:0000313" key="5">
    <source>
        <dbReference type="Proteomes" id="UP000290365"/>
    </source>
</evidence>
<name>A0A4V0YYU2_KTERU</name>
<dbReference type="CDD" id="cd00685">
    <property type="entry name" value="Trans_IPPS_HT"/>
    <property type="match status" value="1"/>
</dbReference>
<dbReference type="PANTHER" id="PTHR12001:SF86">
    <property type="entry name" value="GERANYLGERANYL DIPHOSPHATE SYNTHASE"/>
    <property type="match status" value="1"/>
</dbReference>
<evidence type="ECO:0000256" key="1">
    <source>
        <dbReference type="ARBA" id="ARBA00022723"/>
    </source>
</evidence>
<keyword evidence="2" id="KW-0460">Magnesium</keyword>
<dbReference type="GO" id="GO:0004659">
    <property type="term" value="F:prenyltransferase activity"/>
    <property type="evidence" value="ECO:0007669"/>
    <property type="project" value="InterPro"/>
</dbReference>
<organism evidence="4 5">
    <name type="scientific">Ktedonosporobacter rubrisoli</name>
    <dbReference type="NCBI Taxonomy" id="2509675"/>
    <lineage>
        <taxon>Bacteria</taxon>
        <taxon>Bacillati</taxon>
        <taxon>Chloroflexota</taxon>
        <taxon>Ktedonobacteria</taxon>
        <taxon>Ktedonobacterales</taxon>
        <taxon>Ktedonosporobacteraceae</taxon>
        <taxon>Ktedonosporobacter</taxon>
    </lineage>
</organism>
<protein>
    <submittedName>
        <fullName evidence="4">Polyprenyl synthetase family protein</fullName>
    </submittedName>
</protein>